<dbReference type="GO" id="GO:0044205">
    <property type="term" value="P:'de novo' UMP biosynthetic process"/>
    <property type="evidence" value="ECO:0007669"/>
    <property type="project" value="InterPro"/>
</dbReference>
<feature type="binding site" evidence="9">
    <location>
        <position position="216"/>
    </location>
    <ligand>
        <name>substrate</name>
    </ligand>
</feature>
<dbReference type="GO" id="GO:0006207">
    <property type="term" value="P:'de novo' pyrimidine nucleobase biosynthetic process"/>
    <property type="evidence" value="ECO:0007669"/>
    <property type="project" value="InterPro"/>
</dbReference>
<dbReference type="FunFam" id="3.20.20.70:FF:000114">
    <property type="entry name" value="Decarboxylase,orotidine phosphate"/>
    <property type="match status" value="1"/>
</dbReference>
<organism evidence="12 13">
    <name type="scientific">Geranomyces variabilis</name>
    <dbReference type="NCBI Taxonomy" id="109894"/>
    <lineage>
        <taxon>Eukaryota</taxon>
        <taxon>Fungi</taxon>
        <taxon>Fungi incertae sedis</taxon>
        <taxon>Chytridiomycota</taxon>
        <taxon>Chytridiomycota incertae sedis</taxon>
        <taxon>Chytridiomycetes</taxon>
        <taxon>Spizellomycetales</taxon>
        <taxon>Powellomycetaceae</taxon>
        <taxon>Geranomyces</taxon>
    </lineage>
</organism>
<feature type="binding site" evidence="9">
    <location>
        <position position="237"/>
    </location>
    <ligand>
        <name>substrate</name>
    </ligand>
</feature>
<feature type="binding site" evidence="9">
    <location>
        <position position="154"/>
    </location>
    <ligand>
        <name>substrate</name>
    </ligand>
</feature>
<feature type="binding site" evidence="9">
    <location>
        <position position="63"/>
    </location>
    <ligand>
        <name>substrate</name>
    </ligand>
</feature>
<evidence type="ECO:0000256" key="10">
    <source>
        <dbReference type="RuleBase" id="RU000512"/>
    </source>
</evidence>
<evidence type="ECO:0000256" key="2">
    <source>
        <dbReference type="ARBA" id="ARBA00011018"/>
    </source>
</evidence>
<evidence type="ECO:0000256" key="7">
    <source>
        <dbReference type="ARBA" id="ARBA00023239"/>
    </source>
</evidence>
<evidence type="ECO:0000256" key="5">
    <source>
        <dbReference type="ARBA" id="ARBA00022793"/>
    </source>
</evidence>
<dbReference type="GO" id="GO:0004590">
    <property type="term" value="F:orotidine-5'-phosphate decarboxylase activity"/>
    <property type="evidence" value="ECO:0007669"/>
    <property type="project" value="UniProtKB-EC"/>
</dbReference>
<evidence type="ECO:0000256" key="6">
    <source>
        <dbReference type="ARBA" id="ARBA00022975"/>
    </source>
</evidence>
<evidence type="ECO:0000256" key="9">
    <source>
        <dbReference type="PIRSR" id="PIRSR614732-2"/>
    </source>
</evidence>
<dbReference type="GO" id="GO:0004588">
    <property type="term" value="F:orotate phosphoribosyltransferase activity"/>
    <property type="evidence" value="ECO:0007669"/>
    <property type="project" value="TreeGrafter"/>
</dbReference>
<protein>
    <recommendedName>
        <fullName evidence="4 10">Orotidine 5'-phosphate decarboxylase</fullName>
        <ecNumber evidence="3 10">4.1.1.23</ecNumber>
    </recommendedName>
</protein>
<reference evidence="12" key="1">
    <citation type="submission" date="2020-05" db="EMBL/GenBank/DDBJ databases">
        <title>Phylogenomic resolution of chytrid fungi.</title>
        <authorList>
            <person name="Stajich J.E."/>
            <person name="Amses K."/>
            <person name="Simmons R."/>
            <person name="Seto K."/>
            <person name="Myers J."/>
            <person name="Bonds A."/>
            <person name="Quandt C.A."/>
            <person name="Barry K."/>
            <person name="Liu P."/>
            <person name="Grigoriev I."/>
            <person name="Longcore J.E."/>
            <person name="James T.Y."/>
        </authorList>
    </citation>
    <scope>NUCLEOTIDE SEQUENCE</scope>
    <source>
        <strain evidence="12">JEL0379</strain>
    </source>
</reference>
<evidence type="ECO:0000313" key="12">
    <source>
        <dbReference type="EMBL" id="KAJ3185041.1"/>
    </source>
</evidence>
<evidence type="ECO:0000256" key="8">
    <source>
        <dbReference type="PIRSR" id="PIRSR614732-1"/>
    </source>
</evidence>
<dbReference type="NCBIfam" id="TIGR01740">
    <property type="entry name" value="pyrF"/>
    <property type="match status" value="1"/>
</dbReference>
<accession>A0AAD5TTN6</accession>
<dbReference type="CDD" id="cd04725">
    <property type="entry name" value="OMP_decarboxylase_like"/>
    <property type="match status" value="1"/>
</dbReference>
<dbReference type="InterPro" id="IPR011060">
    <property type="entry name" value="RibuloseP-bd_barrel"/>
</dbReference>
<dbReference type="Pfam" id="PF00215">
    <property type="entry name" value="OMPdecase"/>
    <property type="match status" value="1"/>
</dbReference>
<dbReference type="Gene3D" id="3.20.20.70">
    <property type="entry name" value="Aldolase class I"/>
    <property type="match status" value="1"/>
</dbReference>
<evidence type="ECO:0000313" key="13">
    <source>
        <dbReference type="Proteomes" id="UP001212152"/>
    </source>
</evidence>
<sequence>MPSSFASQTYTARAAGFANDLAVQLLKLMDRKKTNLSIAADVTSKAELLQLADLLGPYICVFKTHIDILDDYDSSVPEALTALAEKHDFLIFEDRKFADIGSTVKAQYQSGVYKIASWAHITNAHPIPGEGIVHGLKEVGLPLKRGLLLLAEMSSKGTLAQGKYSMDTLAMAARNRDFVFGFIGQRRLPLDEPEKEDFLYLTPGVSMAQSGDSLGQQYRSPEQVVLESGCDVIIVGRAIYGAADPVAEAKKYQEAGWNAYLQRTRRA</sequence>
<name>A0AAD5TTN6_9FUNG</name>
<feature type="binding site" evidence="9">
    <location>
        <position position="236"/>
    </location>
    <ligand>
        <name>substrate</name>
    </ligand>
</feature>
<feature type="binding site" evidence="9">
    <location>
        <position position="41"/>
    </location>
    <ligand>
        <name>substrate</name>
    </ligand>
</feature>
<dbReference type="Proteomes" id="UP001212152">
    <property type="component" value="Unassembled WGS sequence"/>
</dbReference>
<dbReference type="InterPro" id="IPR001754">
    <property type="entry name" value="OMPdeCOase_dom"/>
</dbReference>
<dbReference type="InterPro" id="IPR014732">
    <property type="entry name" value="OMPdecase"/>
</dbReference>
<keyword evidence="6 10" id="KW-0665">Pyrimidine biosynthesis</keyword>
<dbReference type="InterPro" id="IPR018089">
    <property type="entry name" value="OMPdecase_AS"/>
</dbReference>
<keyword evidence="5 10" id="KW-0210">Decarboxylase</keyword>
<comment type="catalytic activity">
    <reaction evidence="10">
        <text>orotidine 5'-phosphate + H(+) = UMP + CO2</text>
        <dbReference type="Rhea" id="RHEA:11596"/>
        <dbReference type="ChEBI" id="CHEBI:15378"/>
        <dbReference type="ChEBI" id="CHEBI:16526"/>
        <dbReference type="ChEBI" id="CHEBI:57538"/>
        <dbReference type="ChEBI" id="CHEBI:57865"/>
        <dbReference type="EC" id="4.1.1.23"/>
    </reaction>
</comment>
<feature type="active site" description="For OMPdecase activity" evidence="8">
    <location>
        <position position="99"/>
    </location>
</feature>
<dbReference type="PANTHER" id="PTHR19278:SF9">
    <property type="entry name" value="URIDINE 5'-MONOPHOSPHATE SYNTHASE"/>
    <property type="match status" value="1"/>
</dbReference>
<evidence type="ECO:0000256" key="1">
    <source>
        <dbReference type="ARBA" id="ARBA00004861"/>
    </source>
</evidence>
<evidence type="ECO:0000256" key="4">
    <source>
        <dbReference type="ARBA" id="ARBA00021923"/>
    </source>
</evidence>
<dbReference type="AlphaFoldDB" id="A0AAD5TTN6"/>
<dbReference type="EMBL" id="JADGJQ010000002">
    <property type="protein sequence ID" value="KAJ3185041.1"/>
    <property type="molecule type" value="Genomic_DNA"/>
</dbReference>
<proteinExistence type="inferred from homology"/>
<dbReference type="SUPFAM" id="SSF51366">
    <property type="entry name" value="Ribulose-phoshate binding barrel"/>
    <property type="match status" value="1"/>
</dbReference>
<feature type="domain" description="Orotidine 5'-phosphate decarboxylase" evidence="11">
    <location>
        <begin position="35"/>
        <end position="252"/>
    </location>
</feature>
<comment type="caution">
    <text evidence="12">The sequence shown here is derived from an EMBL/GenBank/DDBJ whole genome shotgun (WGS) entry which is preliminary data.</text>
</comment>
<dbReference type="EC" id="4.1.1.23" evidence="3 10"/>
<comment type="similarity">
    <text evidence="2 10">Belongs to the OMP decarboxylase family.</text>
</comment>
<evidence type="ECO:0000259" key="11">
    <source>
        <dbReference type="SMART" id="SM00934"/>
    </source>
</evidence>
<feature type="active site" description="For OMPdecase activity" evidence="8">
    <location>
        <position position="96"/>
    </location>
</feature>
<dbReference type="PROSITE" id="PS00156">
    <property type="entry name" value="OMPDECASE"/>
    <property type="match status" value="1"/>
</dbReference>
<comment type="pathway">
    <text evidence="1 10">Pyrimidine metabolism; UMP biosynthesis via de novo pathway; UMP from orotate: step 2/2.</text>
</comment>
<dbReference type="SMART" id="SM00934">
    <property type="entry name" value="OMPdecase"/>
    <property type="match status" value="1"/>
</dbReference>
<keyword evidence="7 10" id="KW-0456">Lyase</keyword>
<dbReference type="InterPro" id="IPR013785">
    <property type="entry name" value="Aldolase_TIM"/>
</dbReference>
<feature type="active site" description="For OMPdecase activity" evidence="8">
    <location>
        <position position="94"/>
    </location>
</feature>
<dbReference type="PANTHER" id="PTHR19278">
    <property type="entry name" value="OROTATE PHOSPHORIBOSYLTRANSFERASE"/>
    <property type="match status" value="1"/>
</dbReference>
<gene>
    <name evidence="12" type="primary">URA3</name>
    <name evidence="12" type="ORF">HDU87_002607</name>
</gene>
<keyword evidence="13" id="KW-1185">Reference proteome</keyword>
<evidence type="ECO:0000256" key="3">
    <source>
        <dbReference type="ARBA" id="ARBA00012321"/>
    </source>
</evidence>